<keyword evidence="2" id="KW-1185">Reference proteome</keyword>
<name>A0A914CSS7_9BILA</name>
<feature type="chain" id="PRO_5036803119" evidence="1">
    <location>
        <begin position="19"/>
        <end position="281"/>
    </location>
</feature>
<dbReference type="PANTHER" id="PTHR34311:SF3">
    <property type="entry name" value="DUF19 DOMAIN-CONTAINING PROTEIN"/>
    <property type="match status" value="1"/>
</dbReference>
<dbReference type="AlphaFoldDB" id="A0A914CSS7"/>
<dbReference type="WBParaSite" id="ACRNAN_scaffold134.g17364.t1">
    <property type="protein sequence ID" value="ACRNAN_scaffold134.g17364.t1"/>
    <property type="gene ID" value="ACRNAN_scaffold134.g17364"/>
</dbReference>
<reference evidence="3" key="1">
    <citation type="submission" date="2022-11" db="UniProtKB">
        <authorList>
            <consortium name="WormBaseParasite"/>
        </authorList>
    </citation>
    <scope>IDENTIFICATION</scope>
</reference>
<organism evidence="2 3">
    <name type="scientific">Acrobeloides nanus</name>
    <dbReference type="NCBI Taxonomy" id="290746"/>
    <lineage>
        <taxon>Eukaryota</taxon>
        <taxon>Metazoa</taxon>
        <taxon>Ecdysozoa</taxon>
        <taxon>Nematoda</taxon>
        <taxon>Chromadorea</taxon>
        <taxon>Rhabditida</taxon>
        <taxon>Tylenchina</taxon>
        <taxon>Cephalobomorpha</taxon>
        <taxon>Cephaloboidea</taxon>
        <taxon>Cephalobidae</taxon>
        <taxon>Acrobeloides</taxon>
    </lineage>
</organism>
<accession>A0A914CSS7</accession>
<evidence type="ECO:0000256" key="1">
    <source>
        <dbReference type="SAM" id="SignalP"/>
    </source>
</evidence>
<sequence>MFLKFILVVLLFDTACNAIHPLIQPVALTEEDIQNIPMKAAGMVCEDVLFLACQNQFNQYLNISANTDWHNTTYMIEQLDQFYKQDLNSGLFVLCQARSRFERCLGGQYAACLNRLNFVRHNIANSEAYRFVAIFKMLEFECNGGNIQATKNWPCMYSIYASPTYQKAANDCMASYYSATQNQPDRICAAGQTLCKCLELQFTIGCARGILDMRWFECERIRTSFEIDGFCPNISCSTMVFGSAGFVIDPEMVEAHNRIKWDFYDSFANTNRRAKRQVNME</sequence>
<dbReference type="Proteomes" id="UP000887540">
    <property type="component" value="Unplaced"/>
</dbReference>
<proteinExistence type="predicted"/>
<protein>
    <submittedName>
        <fullName evidence="3">Uncharacterized protein</fullName>
    </submittedName>
</protein>
<evidence type="ECO:0000313" key="2">
    <source>
        <dbReference type="Proteomes" id="UP000887540"/>
    </source>
</evidence>
<dbReference type="PANTHER" id="PTHR34311">
    <property type="entry name" value="PROTEIN CBG21698-RELATED"/>
    <property type="match status" value="1"/>
</dbReference>
<evidence type="ECO:0000313" key="3">
    <source>
        <dbReference type="WBParaSite" id="ACRNAN_scaffold134.g17364.t1"/>
    </source>
</evidence>
<feature type="signal peptide" evidence="1">
    <location>
        <begin position="1"/>
        <end position="18"/>
    </location>
</feature>
<keyword evidence="1" id="KW-0732">Signal</keyword>